<gene>
    <name evidence="1" type="ORF">AA14337_2916</name>
</gene>
<comment type="caution">
    <text evidence="1">The sequence shown here is derived from an EMBL/GenBank/DDBJ whole genome shotgun (WGS) entry which is preliminary data.</text>
</comment>
<dbReference type="EMBL" id="BAPF01000050">
    <property type="protein sequence ID" value="GBQ84799.1"/>
    <property type="molecule type" value="Genomic_DNA"/>
</dbReference>
<protein>
    <submittedName>
        <fullName evidence="1">Uncharacterized protein</fullName>
    </submittedName>
</protein>
<sequence length="130" mass="14242">MTQHYSVQLSIFVGADNEAEACDALAEGLREVAPDWGYLEYGEPKPCHTSAGQHVARIAVLVPGDNERECLQHLNEMLEPVAISWAVSPDGPSVSEYDPTCPSYDEGDFLASFREPNPEDLHILMQAPGE</sequence>
<dbReference type="GeneID" id="29556882"/>
<dbReference type="RefSeq" id="WP_061505604.1">
    <property type="nucleotide sequence ID" value="NZ_BAPF01000050.1"/>
</dbReference>
<evidence type="ECO:0000313" key="2">
    <source>
        <dbReference type="Proteomes" id="UP001065047"/>
    </source>
</evidence>
<reference evidence="1" key="1">
    <citation type="submission" date="2013-04" db="EMBL/GenBank/DDBJ databases">
        <title>The genome sequencing project of 58 acetic acid bacteria.</title>
        <authorList>
            <person name="Okamoto-Kainuma A."/>
            <person name="Ishikawa M."/>
            <person name="Umino S."/>
            <person name="Koizumi Y."/>
            <person name="Shiwa Y."/>
            <person name="Yoshikawa H."/>
            <person name="Matsutani M."/>
            <person name="Matsushita K."/>
        </authorList>
    </citation>
    <scope>NUCLEOTIDE SEQUENCE</scope>
    <source>
        <strain evidence="1">DSM 14337</strain>
    </source>
</reference>
<accession>A0ABQ0PYK1</accession>
<name>A0ABQ0PYK1_9PROT</name>
<proteinExistence type="predicted"/>
<evidence type="ECO:0000313" key="1">
    <source>
        <dbReference type="EMBL" id="GBQ84799.1"/>
    </source>
</evidence>
<organism evidence="1 2">
    <name type="scientific">Acetobacter malorum DSM 14337</name>
    <dbReference type="NCBI Taxonomy" id="1307910"/>
    <lineage>
        <taxon>Bacteria</taxon>
        <taxon>Pseudomonadati</taxon>
        <taxon>Pseudomonadota</taxon>
        <taxon>Alphaproteobacteria</taxon>
        <taxon>Acetobacterales</taxon>
        <taxon>Acetobacteraceae</taxon>
        <taxon>Acetobacter</taxon>
    </lineage>
</organism>
<keyword evidence="2" id="KW-1185">Reference proteome</keyword>
<dbReference type="Proteomes" id="UP001065047">
    <property type="component" value="Unassembled WGS sequence"/>
</dbReference>